<comment type="caution">
    <text evidence="2">The sequence shown here is derived from an EMBL/GenBank/DDBJ whole genome shotgun (WGS) entry which is preliminary data.</text>
</comment>
<proteinExistence type="predicted"/>
<dbReference type="VEuPathDB" id="FungiDB:RhiirFUN_005929"/>
<feature type="transmembrane region" description="Helical" evidence="1">
    <location>
        <begin position="104"/>
        <end position="122"/>
    </location>
</feature>
<name>A0A915Z7K5_9GLOM</name>
<protein>
    <submittedName>
        <fullName evidence="2">Uncharacterized protein</fullName>
    </submittedName>
</protein>
<dbReference type="AlphaFoldDB" id="A0A915Z7K5"/>
<dbReference type="Proteomes" id="UP000684084">
    <property type="component" value="Unassembled WGS sequence"/>
</dbReference>
<evidence type="ECO:0000313" key="2">
    <source>
        <dbReference type="EMBL" id="CAB5364162.1"/>
    </source>
</evidence>
<reference evidence="2" key="1">
    <citation type="submission" date="2020-05" db="EMBL/GenBank/DDBJ databases">
        <authorList>
            <person name="Rincon C."/>
            <person name="Sanders R I."/>
            <person name="Robbins C."/>
            <person name="Chaturvedi A."/>
        </authorList>
    </citation>
    <scope>NUCLEOTIDE SEQUENCE</scope>
    <source>
        <strain evidence="2">CHB12</strain>
    </source>
</reference>
<gene>
    <name evidence="2" type="ORF">CHRIB12_LOCUS9843</name>
</gene>
<keyword evidence="1" id="KW-1133">Transmembrane helix</keyword>
<evidence type="ECO:0000313" key="3">
    <source>
        <dbReference type="Proteomes" id="UP000684084"/>
    </source>
</evidence>
<dbReference type="EMBL" id="CAGKOT010000019">
    <property type="protein sequence ID" value="CAB5364162.1"/>
    <property type="molecule type" value="Genomic_DNA"/>
</dbReference>
<keyword evidence="1" id="KW-0472">Membrane</keyword>
<sequence length="152" mass="17848">MFRKSYRGEIFDTEKGISKEQFNKSYKGEILGTDDHDEIEKQFKKAEEYRKDNLLSNKNSRSHTTHPKAVYTSRLLNSFTKNLPKYEDTECLDLTNLFLFIKHFTLKNFLFTLLLFLFGKYVDEESGYKSSNNGMLIIRLFVGLVCLVFISI</sequence>
<evidence type="ECO:0000256" key="1">
    <source>
        <dbReference type="SAM" id="Phobius"/>
    </source>
</evidence>
<keyword evidence="1" id="KW-0812">Transmembrane</keyword>
<feature type="transmembrane region" description="Helical" evidence="1">
    <location>
        <begin position="134"/>
        <end position="151"/>
    </location>
</feature>
<organism evidence="2 3">
    <name type="scientific">Rhizophagus irregularis</name>
    <dbReference type="NCBI Taxonomy" id="588596"/>
    <lineage>
        <taxon>Eukaryota</taxon>
        <taxon>Fungi</taxon>
        <taxon>Fungi incertae sedis</taxon>
        <taxon>Mucoromycota</taxon>
        <taxon>Glomeromycotina</taxon>
        <taxon>Glomeromycetes</taxon>
        <taxon>Glomerales</taxon>
        <taxon>Glomeraceae</taxon>
        <taxon>Rhizophagus</taxon>
    </lineage>
</organism>
<accession>A0A915Z7K5</accession>